<accession>A0A4Z2IQ13</accession>
<dbReference type="Proteomes" id="UP000314294">
    <property type="component" value="Unassembled WGS sequence"/>
</dbReference>
<organism evidence="1 2">
    <name type="scientific">Liparis tanakae</name>
    <name type="common">Tanaka's snailfish</name>
    <dbReference type="NCBI Taxonomy" id="230148"/>
    <lineage>
        <taxon>Eukaryota</taxon>
        <taxon>Metazoa</taxon>
        <taxon>Chordata</taxon>
        <taxon>Craniata</taxon>
        <taxon>Vertebrata</taxon>
        <taxon>Euteleostomi</taxon>
        <taxon>Actinopterygii</taxon>
        <taxon>Neopterygii</taxon>
        <taxon>Teleostei</taxon>
        <taxon>Neoteleostei</taxon>
        <taxon>Acanthomorphata</taxon>
        <taxon>Eupercaria</taxon>
        <taxon>Perciformes</taxon>
        <taxon>Cottioidei</taxon>
        <taxon>Cottales</taxon>
        <taxon>Liparidae</taxon>
        <taxon>Liparis</taxon>
    </lineage>
</organism>
<name>A0A4Z2IQ13_9TELE</name>
<reference evidence="1 2" key="1">
    <citation type="submission" date="2019-03" db="EMBL/GenBank/DDBJ databases">
        <title>First draft genome of Liparis tanakae, snailfish: a comprehensive survey of snailfish specific genes.</title>
        <authorList>
            <person name="Kim W."/>
            <person name="Song I."/>
            <person name="Jeong J.-H."/>
            <person name="Kim D."/>
            <person name="Kim S."/>
            <person name="Ryu S."/>
            <person name="Song J.Y."/>
            <person name="Lee S.K."/>
        </authorList>
    </citation>
    <scope>NUCLEOTIDE SEQUENCE [LARGE SCALE GENOMIC DNA]</scope>
    <source>
        <tissue evidence="1">Muscle</tissue>
    </source>
</reference>
<proteinExistence type="predicted"/>
<evidence type="ECO:0000313" key="2">
    <source>
        <dbReference type="Proteomes" id="UP000314294"/>
    </source>
</evidence>
<evidence type="ECO:0000313" key="1">
    <source>
        <dbReference type="EMBL" id="TNN79302.1"/>
    </source>
</evidence>
<gene>
    <name evidence="1" type="ORF">EYF80_010547</name>
</gene>
<dbReference type="EMBL" id="SRLO01000066">
    <property type="protein sequence ID" value="TNN79302.1"/>
    <property type="molecule type" value="Genomic_DNA"/>
</dbReference>
<protein>
    <submittedName>
        <fullName evidence="1">Uncharacterized protein</fullName>
    </submittedName>
</protein>
<dbReference type="AlphaFoldDB" id="A0A4Z2IQ13"/>
<sequence>MSLIHSSVCAVRGGTAKNGAAPIDDADTTLCQAEGALGMLRPFLNHTGIAKQIQTHFHGWVSGGL</sequence>
<keyword evidence="2" id="KW-1185">Reference proteome</keyword>
<comment type="caution">
    <text evidence="1">The sequence shown here is derived from an EMBL/GenBank/DDBJ whole genome shotgun (WGS) entry which is preliminary data.</text>
</comment>